<comment type="function">
    <text evidence="7">Phosphatidylinositol 3-phosphate-binding protein required for the abscission step in cytokinesis: recruited to the midbody during cytokinesis and acts as a regulator of abscission. May also be required for efficient homologous recombination DNA double-strand break repair.</text>
</comment>
<protein>
    <recommendedName>
        <fullName evidence="1">Zinc finger FYVE domain-containing protein 26</fullName>
    </recommendedName>
</protein>
<dbReference type="GO" id="GO:0048599">
    <property type="term" value="P:oocyte development"/>
    <property type="evidence" value="ECO:0007669"/>
    <property type="project" value="Ensembl"/>
</dbReference>
<dbReference type="InterPro" id="IPR013083">
    <property type="entry name" value="Znf_RING/FYVE/PHD"/>
</dbReference>
<dbReference type="GO" id="GO:0030496">
    <property type="term" value="C:midbody"/>
    <property type="evidence" value="ECO:0007669"/>
    <property type="project" value="TreeGrafter"/>
</dbReference>
<keyword evidence="4 8" id="KW-0863">Zinc-finger</keyword>
<organism evidence="11 12">
    <name type="scientific">Paramormyrops kingsleyae</name>
    <dbReference type="NCBI Taxonomy" id="1676925"/>
    <lineage>
        <taxon>Eukaryota</taxon>
        <taxon>Metazoa</taxon>
        <taxon>Chordata</taxon>
        <taxon>Craniata</taxon>
        <taxon>Vertebrata</taxon>
        <taxon>Euteleostomi</taxon>
        <taxon>Actinopterygii</taxon>
        <taxon>Neopterygii</taxon>
        <taxon>Teleostei</taxon>
        <taxon>Osteoglossocephala</taxon>
        <taxon>Osteoglossomorpha</taxon>
        <taxon>Osteoglossiformes</taxon>
        <taxon>Mormyridae</taxon>
        <taxon>Paramormyrops</taxon>
    </lineage>
</organism>
<dbReference type="Pfam" id="PF25569">
    <property type="entry name" value="TPR_ZFYVE26"/>
    <property type="match status" value="1"/>
</dbReference>
<dbReference type="PROSITE" id="PS50178">
    <property type="entry name" value="ZF_FYVE"/>
    <property type="match status" value="1"/>
</dbReference>
<evidence type="ECO:0000256" key="3">
    <source>
        <dbReference type="ARBA" id="ARBA00022723"/>
    </source>
</evidence>
<reference evidence="11" key="1">
    <citation type="submission" date="2025-08" db="UniProtKB">
        <authorList>
            <consortium name="Ensembl"/>
        </authorList>
    </citation>
    <scope>IDENTIFICATION</scope>
</reference>
<reference evidence="11" key="2">
    <citation type="submission" date="2025-09" db="UniProtKB">
        <authorList>
            <consortium name="Ensembl"/>
        </authorList>
    </citation>
    <scope>IDENTIFICATION</scope>
</reference>
<proteinExistence type="predicted"/>
<keyword evidence="5" id="KW-0862">Zinc</keyword>
<feature type="compositionally biased region" description="Basic residues" evidence="9">
    <location>
        <begin position="2115"/>
        <end position="2128"/>
    </location>
</feature>
<feature type="compositionally biased region" description="Low complexity" evidence="9">
    <location>
        <begin position="2157"/>
        <end position="2169"/>
    </location>
</feature>
<feature type="compositionally biased region" description="Basic residues" evidence="9">
    <location>
        <begin position="647"/>
        <end position="661"/>
    </location>
</feature>
<dbReference type="InterPro" id="IPR017455">
    <property type="entry name" value="Znf_FYVE-rel"/>
</dbReference>
<dbReference type="GeneTree" id="ENSGT00920000149143"/>
<dbReference type="InterPro" id="IPR057946">
    <property type="entry name" value="TPR_ZFYVE26"/>
</dbReference>
<evidence type="ECO:0000256" key="7">
    <source>
        <dbReference type="ARBA" id="ARBA00044939"/>
    </source>
</evidence>
<evidence type="ECO:0000256" key="6">
    <source>
        <dbReference type="ARBA" id="ARBA00025962"/>
    </source>
</evidence>
<dbReference type="Gene3D" id="3.30.40.10">
    <property type="entry name" value="Zinc/RING finger domain, C3HC4 (zinc finger)"/>
    <property type="match status" value="1"/>
</dbReference>
<evidence type="ECO:0000256" key="1">
    <source>
        <dbReference type="ARBA" id="ARBA00014373"/>
    </source>
</evidence>
<dbReference type="GO" id="GO:0000724">
    <property type="term" value="P:double-strand break repair via homologous recombination"/>
    <property type="evidence" value="ECO:0007669"/>
    <property type="project" value="InterPro"/>
</dbReference>
<dbReference type="FunFam" id="3.30.40.10:FF:000295">
    <property type="entry name" value="Zinc finger, FYVE domain-containing 26"/>
    <property type="match status" value="1"/>
</dbReference>
<feature type="domain" description="FYVE-type" evidence="10">
    <location>
        <begin position="1667"/>
        <end position="1727"/>
    </location>
</feature>
<dbReference type="GO" id="GO:0005765">
    <property type="term" value="C:lysosomal membrane"/>
    <property type="evidence" value="ECO:0007669"/>
    <property type="project" value="TreeGrafter"/>
</dbReference>
<dbReference type="SMART" id="SM00064">
    <property type="entry name" value="FYVE"/>
    <property type="match status" value="1"/>
</dbReference>
<dbReference type="PANTHER" id="PTHR46591:SF1">
    <property type="entry name" value="ZINC FINGER FYVE DOMAIN-CONTAINING PROTEIN 26"/>
    <property type="match status" value="1"/>
</dbReference>
<evidence type="ECO:0000256" key="4">
    <source>
        <dbReference type="ARBA" id="ARBA00022771"/>
    </source>
</evidence>
<dbReference type="GO" id="GO:0032266">
    <property type="term" value="F:phosphatidylinositol-3-phosphate binding"/>
    <property type="evidence" value="ECO:0007669"/>
    <property type="project" value="InterPro"/>
</dbReference>
<dbReference type="InterPro" id="IPR000306">
    <property type="entry name" value="Znf_FYVE"/>
</dbReference>
<evidence type="ECO:0000313" key="12">
    <source>
        <dbReference type="Proteomes" id="UP000261540"/>
    </source>
</evidence>
<keyword evidence="3" id="KW-0479">Metal-binding</keyword>
<feature type="compositionally biased region" description="Polar residues" evidence="9">
    <location>
        <begin position="621"/>
        <end position="636"/>
    </location>
</feature>
<dbReference type="GO" id="GO:0007409">
    <property type="term" value="P:axonogenesis"/>
    <property type="evidence" value="ECO:0007669"/>
    <property type="project" value="Ensembl"/>
</dbReference>
<keyword evidence="12" id="KW-1185">Reference proteome</keyword>
<feature type="compositionally biased region" description="Low complexity" evidence="9">
    <location>
        <begin position="673"/>
        <end position="687"/>
    </location>
</feature>
<dbReference type="Proteomes" id="UP000261540">
    <property type="component" value="Unplaced"/>
</dbReference>
<dbReference type="PANTHER" id="PTHR46591">
    <property type="entry name" value="ZINC FINGER FYVE DOMAIN-CONTAINING PROTEIN 26"/>
    <property type="match status" value="1"/>
</dbReference>
<evidence type="ECO:0000256" key="5">
    <source>
        <dbReference type="ARBA" id="ARBA00022833"/>
    </source>
</evidence>
<dbReference type="InterPro" id="IPR011011">
    <property type="entry name" value="Znf_FYVE_PHD"/>
</dbReference>
<dbReference type="GO" id="GO:0008270">
    <property type="term" value="F:zinc ion binding"/>
    <property type="evidence" value="ECO:0007669"/>
    <property type="project" value="UniProtKB-KW"/>
</dbReference>
<dbReference type="GO" id="GO:0000281">
    <property type="term" value="P:mitotic cytokinesis"/>
    <property type="evidence" value="ECO:0007669"/>
    <property type="project" value="InterPro"/>
</dbReference>
<dbReference type="STRING" id="1676925.ENSPKIP00000016890"/>
<dbReference type="Ensembl" id="ENSPKIT00000041393.1">
    <property type="protein sequence ID" value="ENSPKIP00000016890.1"/>
    <property type="gene ID" value="ENSPKIG00000002954.1"/>
</dbReference>
<name>A0A3B3RG79_9TELE</name>
<evidence type="ECO:0000256" key="9">
    <source>
        <dbReference type="SAM" id="MobiDB-lite"/>
    </source>
</evidence>
<accession>A0A3B3RG79</accession>
<evidence type="ECO:0000313" key="11">
    <source>
        <dbReference type="Ensembl" id="ENSPKIP00000016890.1"/>
    </source>
</evidence>
<dbReference type="SUPFAM" id="SSF57903">
    <property type="entry name" value="FYVE/PHD zinc finger"/>
    <property type="match status" value="1"/>
</dbReference>
<dbReference type="GO" id="GO:0032465">
    <property type="term" value="P:regulation of cytokinesis"/>
    <property type="evidence" value="ECO:0007669"/>
    <property type="project" value="TreeGrafter"/>
</dbReference>
<dbReference type="GO" id="GO:0007040">
    <property type="term" value="P:lysosome organization"/>
    <property type="evidence" value="ECO:0007669"/>
    <property type="project" value="UniProtKB-ARBA"/>
</dbReference>
<comment type="subunit">
    <text evidence="6">Interacts with AP5Z1, AP5B1, AP5S1 and SPG11. Interacts with TTC19 and KIF13A.</text>
</comment>
<evidence type="ECO:0000259" key="10">
    <source>
        <dbReference type="PROSITE" id="PS50178"/>
    </source>
</evidence>
<dbReference type="InterPro" id="IPR028730">
    <property type="entry name" value="ZFYVE26"/>
</dbReference>
<feature type="region of interest" description="Disordered" evidence="9">
    <location>
        <begin position="2155"/>
        <end position="2177"/>
    </location>
</feature>
<feature type="region of interest" description="Disordered" evidence="9">
    <location>
        <begin position="2110"/>
        <end position="2132"/>
    </location>
</feature>
<dbReference type="GO" id="GO:0005813">
    <property type="term" value="C:centrosome"/>
    <property type="evidence" value="ECO:0007669"/>
    <property type="project" value="TreeGrafter"/>
</dbReference>
<evidence type="ECO:0000256" key="8">
    <source>
        <dbReference type="PROSITE-ProRule" id="PRU00091"/>
    </source>
</evidence>
<feature type="region of interest" description="Disordered" evidence="9">
    <location>
        <begin position="621"/>
        <end position="692"/>
    </location>
</feature>
<keyword evidence="2" id="KW-0597">Phosphoprotein</keyword>
<sequence length="2355" mass="261023">MNLLGKKEDSSMEQLFSFFTLCLQCGDWELAQACVPQLNNTTCTSTQCLQDILKSLVTCPYELQPVLSVCLSQELHQAFRSVQIEKKGTMVILSAEAECCLGTLLDRSRPRLAQALVHFLQGHRADDDACDRKHLLQEAFIQFLLAKVQQSGQAEVGWEEKLYSALAVMPWGPEPVEGQLHDLCRALWAASTGPLSEERVLSSLLRPRCHAALSFYYLTEAGKLMLGLCCHAERASAWKAIYFECLSSNKHFLDQVLITALDLIRREEFSRLKDLTAAEFHPLSRLLLLLGWTHLQSLGSAQKLLETLHHSQALANDSVLKDFVDGLSSQLGVLEWCAKNTILHVLNSPLINNDDASLLGDTDTAHPVDTPNLSARRNVVLFQGFCAMKYALYAICVNAHKYSGCRDCLVAKEPFFLSLAPSGFSVLFQYYLSECQLYLEAVPALFRLELLENIFSLLFLSSADFVLSRERDIEHGLPHEQYLPSRCGLEKSDNPEFRKESKGGGVVVDWTLQQPQQPGRHTLQNLVCNYVDLGHFIQDCKGFLVDTVAMEGFLRLLRESLEGVCVVGQRDGLEEGRALAGEEEMAESLGCSVTPETFGTRLQRLSKRIAEAHWRLQVITSNHGSSSNGQIPTTKLVSRVPSLKHNGGMKRRKKSRRHRTERHSTAEQHNGEVSTSTSDGSVGVAGAPAEQEPCPCGGPHSWLIPAMLSSPESLLISCIRRGNFLEAHQVSLMFGLDGSACSGELVFMEHHRDVLVELGCVEQKIENQVADGSASGRSRLGSSGRSTLQAIGSAAAAGMAFYSISDMADMLLSTPGRPVPSLEEDYWLNHKVPDPSGVLHALLEEFSPASMATFDLACCHCLLWKTSRQLLETAERRLNTTLEGRGVRTDSTVPHSHGIKGFPAVLQQISKIINHSVSGKGSPRAGMGILFLNASDFFFTWVLHQYHISVSDPVFLCPDGRVGGGLLAALVEQASFKQSELDSHPVRSQMKQLLRTLDQLCPSEPDSAPFRPDYVRSFLDYVNTLAVVLVRSLSSEGKVEVKLGNPLLVLLQLPSQLVSHLLFDRQVSPIRVSSLLEQEGLGLNIQQVIVQRCCETLPVWETCCESMGETGRKTGGLLSLNSVKVFLQKYSQEHPLTVCPSTNSSQSSPASSSSSSSLLLTPSSLSFLKSHSPILAVLACLSACRGGAGRTGSAWPGLPAYFRSGRKEGVLDIEQVAREAEALLKDLPILHAYLQTMAQPVLGPVGSPEGSGAVSGLSASLCGLPLAGLLLSGLHRASACSAAAGAFQQALTDRDVERALNLLELYGQDSHQEQKLRDSLLACSALREGNRTMEHLFRVEDAELRARVALQGLEQWPLASCLELLRFCLSDGNTECSLKEELELKKQELQIYQRFRLNHAGSALLPHVIPLIYFACPSCQEFQLCGQWVQLYPVSMQLRLQLQTEHLLHLLERGQMEEAFQLLESLTDSALCLEVCEHALDRRPGLAACHFLADYLTLHFQDGMSPARRHLIHALHLGSKVLLTLPPDAQEDYFPLLSNPLLMLEQLLMNLKVDWAAVAVRTLRGLLLGQECIISPGDIDALLSSYARKALEFPYAPRERTRSDSVISLQDVLTQTFCRTSLSLWFHVIAGSTPVHTPCAGGGRRTKPTAYFTPPEKPPSRKDWIPDHQQSVCMVCLRERFTMFNRRHHCRRCGRLVCQACSGHRMPLEGFAEDTSRVCNQCYGFFHPLLSSSFTLQGPSSSLCIAILSLHSDHVACGHQLIDHCHSLSRGLTNPEVDARLLTDIMRQLLFSAKLMFVKAGQNQDLALCDSYISKVDVLKILVVANYKYVPSLDDISESAAITRLRNQLLEAEYYQLAVEVSTKSALDPGGVWHAWGIASLKAGSLTIAREKFARCLKAPVDRNQLNHGPRLLREIIQHLESTVWSSHTQVQDILASLRELEETLADPGSQDNSNGQGQQNCYYEECLYYLHHYGTHLAIVSFYMRHDDMKGALLHLRSKECPEEVFLEGVLQPSLEQGRLGALQGLLEGLDPSLENWSRYLIASCQFLQRRGHFHTLYQLQQFMMDHVRAAMTCIRFFAHGAKSYLQLGEQQRWLVRAKEHLRTYLQEQQGRCSSRRKSSSTFRKKMSSSDVSRHMNTIELQLEVTRFLHRCESSAGPGHAPQAQPPASNAPPPTLFEGSSMKVDVACKVMLGGKNIEEGFGIAYRVIQDFQLESPAVYVRTGQWLVRQRQYGAVRQLLKCVGESGAATKNDCDRIVLSCVSAADKGPAKELESLILESKSVENKINGYLLCSKLRAAYLLAVKLEPGRAGPLVAEVMQAAEKTGDSIMQDICRQWLAEHQDRPPRQQVRSNAR</sequence>
<evidence type="ECO:0000256" key="2">
    <source>
        <dbReference type="ARBA" id="ARBA00022553"/>
    </source>
</evidence>
<dbReference type="Pfam" id="PF01363">
    <property type="entry name" value="FYVE"/>
    <property type="match status" value="1"/>
</dbReference>